<dbReference type="Pfam" id="PF00583">
    <property type="entry name" value="Acetyltransf_1"/>
    <property type="match status" value="1"/>
</dbReference>
<dbReference type="PROSITE" id="PS51186">
    <property type="entry name" value="GNAT"/>
    <property type="match status" value="1"/>
</dbReference>
<reference evidence="2" key="1">
    <citation type="submission" date="2019-11" db="EMBL/GenBank/DDBJ databases">
        <authorList>
            <person name="Feng L."/>
        </authorList>
    </citation>
    <scope>NUCLEOTIDE SEQUENCE</scope>
    <source>
        <strain evidence="2">ChathewayiLFYP18</strain>
    </source>
</reference>
<dbReference type="CDD" id="cd04301">
    <property type="entry name" value="NAT_SF"/>
    <property type="match status" value="1"/>
</dbReference>
<dbReference type="InterPro" id="IPR000182">
    <property type="entry name" value="GNAT_dom"/>
</dbReference>
<dbReference type="AlphaFoldDB" id="A0A6N2YQR1"/>
<gene>
    <name evidence="2" type="ORF">CHLFYP18_05330</name>
</gene>
<proteinExistence type="predicted"/>
<organism evidence="2">
    <name type="scientific">Hungatella hathewayi</name>
    <dbReference type="NCBI Taxonomy" id="154046"/>
    <lineage>
        <taxon>Bacteria</taxon>
        <taxon>Bacillati</taxon>
        <taxon>Bacillota</taxon>
        <taxon>Clostridia</taxon>
        <taxon>Lachnospirales</taxon>
        <taxon>Lachnospiraceae</taxon>
        <taxon>Hungatella</taxon>
    </lineage>
</organism>
<evidence type="ECO:0000259" key="1">
    <source>
        <dbReference type="PROSITE" id="PS51186"/>
    </source>
</evidence>
<dbReference type="InterPro" id="IPR016181">
    <property type="entry name" value="Acyl_CoA_acyltransferase"/>
</dbReference>
<keyword evidence="2" id="KW-0808">Transferase</keyword>
<dbReference type="EMBL" id="CACRUH010000011">
    <property type="protein sequence ID" value="VYT69251.1"/>
    <property type="molecule type" value="Genomic_DNA"/>
</dbReference>
<dbReference type="RefSeq" id="WP_156832213.1">
    <property type="nucleotide sequence ID" value="NZ_CACRUH010000011.1"/>
</dbReference>
<protein>
    <submittedName>
        <fullName evidence="2">Acetyltransferase (GNAT) family protein</fullName>
    </submittedName>
</protein>
<dbReference type="GO" id="GO:0016747">
    <property type="term" value="F:acyltransferase activity, transferring groups other than amino-acyl groups"/>
    <property type="evidence" value="ECO:0007669"/>
    <property type="project" value="InterPro"/>
</dbReference>
<name>A0A6N2YQR1_9FIRM</name>
<accession>A0A6N2YQR1</accession>
<dbReference type="SUPFAM" id="SSF55729">
    <property type="entry name" value="Acyl-CoA N-acyltransferases (Nat)"/>
    <property type="match status" value="1"/>
</dbReference>
<sequence>MSTITYQKLCKNHLHDEVLDKFNRYQKVSRCWRKQNDEWVLIDHPYIEDWDLEKKRNIVSELVNCVNNNGVVYGAIIDNTLIGFSCISADFFGKNNEYLELLMMQVSTEYRNKGIGKQLFKLIADSARQLGAKKIYISASAHSSEESQAFYRAVGSVDAVEINQVIARNEPFDCQMEYVL</sequence>
<dbReference type="Gene3D" id="3.40.630.30">
    <property type="match status" value="1"/>
</dbReference>
<evidence type="ECO:0000313" key="2">
    <source>
        <dbReference type="EMBL" id="VYT69251.1"/>
    </source>
</evidence>
<feature type="domain" description="N-acetyltransferase" evidence="1">
    <location>
        <begin position="17"/>
        <end position="180"/>
    </location>
</feature>